<protein>
    <submittedName>
        <fullName evidence="2">DUF1311 domain-containing protein</fullName>
    </submittedName>
</protein>
<reference evidence="2 3" key="1">
    <citation type="submission" date="2018-08" db="EMBL/GenBank/DDBJ databases">
        <title>Paraburkholderia sp. DHOM06 isolated from forest soil.</title>
        <authorList>
            <person name="Gao Z.-H."/>
            <person name="Qiu L.-H."/>
        </authorList>
    </citation>
    <scope>NUCLEOTIDE SEQUENCE [LARGE SCALE GENOMIC DNA]</scope>
    <source>
        <strain evidence="2 3">DHOM06</strain>
    </source>
</reference>
<keyword evidence="3" id="KW-1185">Reference proteome</keyword>
<organism evidence="2 3">
    <name type="scientific">Trinickia dinghuensis</name>
    <dbReference type="NCBI Taxonomy" id="2291023"/>
    <lineage>
        <taxon>Bacteria</taxon>
        <taxon>Pseudomonadati</taxon>
        <taxon>Pseudomonadota</taxon>
        <taxon>Betaproteobacteria</taxon>
        <taxon>Burkholderiales</taxon>
        <taxon>Burkholderiaceae</taxon>
        <taxon>Trinickia</taxon>
    </lineage>
</organism>
<dbReference type="Proteomes" id="UP000256838">
    <property type="component" value="Unassembled WGS sequence"/>
</dbReference>
<feature type="domain" description="Lysozyme inhibitor LprI-like N-terminal" evidence="1">
    <location>
        <begin position="109"/>
        <end position="183"/>
    </location>
</feature>
<dbReference type="EMBL" id="QRGA01000005">
    <property type="protein sequence ID" value="RDU99291.1"/>
    <property type="molecule type" value="Genomic_DNA"/>
</dbReference>
<dbReference type="AlphaFoldDB" id="A0A3D8K3V6"/>
<evidence type="ECO:0000313" key="2">
    <source>
        <dbReference type="EMBL" id="RDU99291.1"/>
    </source>
</evidence>
<dbReference type="OrthoDB" id="8650075at2"/>
<proteinExistence type="predicted"/>
<name>A0A3D8K3V6_9BURK</name>
<evidence type="ECO:0000259" key="1">
    <source>
        <dbReference type="Pfam" id="PF07007"/>
    </source>
</evidence>
<gene>
    <name evidence="2" type="ORF">DWV00_09235</name>
</gene>
<evidence type="ECO:0000313" key="3">
    <source>
        <dbReference type="Proteomes" id="UP000256838"/>
    </source>
</evidence>
<dbReference type="Pfam" id="PF07007">
    <property type="entry name" value="LprI"/>
    <property type="match status" value="1"/>
</dbReference>
<sequence>MPPGRRRYARLANERALPLVGKCRAIGDKKSQPDGLLTAGPQYANRGPNAGPAMLNARYDQTFFTNSNSTIKMKKMGPCAAAAALFACVSMSAFAQTADLDCAKPHPGTERTICSNAALRALDAQANTYYTMLLEAKPAADTKAYHDFRDGLQADRDKWQHDTRDACGAQVSCLSDAYQHRVDGLRDNALAHLGLTVTAVPVSDKPTGPQIDYKDAIYSIEGKDVTLLEGQHSQPAADGSSEQDVTRVVEPPEHAVGKLGGRSTVATFVSQDGGGSGTFYYVALVFNDGRATTFKVGDRIQPIGIAIHGDDLVISYLDRKPDEPMAVPPTVPRERHFAYMNGQILERPPAVSAAK</sequence>
<comment type="caution">
    <text evidence="2">The sequence shown here is derived from an EMBL/GenBank/DDBJ whole genome shotgun (WGS) entry which is preliminary data.</text>
</comment>
<dbReference type="InterPro" id="IPR009739">
    <property type="entry name" value="LprI-like_N"/>
</dbReference>
<accession>A0A3D8K3V6</accession>